<dbReference type="Pfam" id="PF00939">
    <property type="entry name" value="Na_sulph_symp"/>
    <property type="match status" value="1"/>
</dbReference>
<dbReference type="PANTHER" id="PTHR10283:SF82">
    <property type="entry name" value="SOLUTE CARRIER FAMILY 13 MEMBER 2"/>
    <property type="match status" value="1"/>
</dbReference>
<evidence type="ECO:0000256" key="2">
    <source>
        <dbReference type="ARBA" id="ARBA00006772"/>
    </source>
</evidence>
<sequence length="630" mass="69461">MALGRSRGFQQVCAWRNYIILLLTPILFIPVLLIGTSEAKCAYCVMVMAVYWFSEAIPVGITALLPVVLFPLLDVVKSSRISMLYMTDTNMMLFGSMLVAVSIEYWNIHKRIALRTLMIVGSEPRWLMLGLMLATWFLSMWISNMATAAMMIPITEAVLQQLEDYTHRDRSQSLCKTEAHNGHANGENGYGSVVLATESSTEADDSDNGTVETPLTEPEFASHLYVYQNGQKVHDLGEAVCVKITELQEAESPATKPTNFTGLCKGMSLCICYAANIGGVATLTGTGPNVVLKGNTDRLFDGVDLRNPISFGSWMAFALPLSLILLLICWIWLQVAFLGRSAFSRRSQDPTTSRRIKEMIADEYSQLGPLVFGQVVVLVLFIVLVVLWITRDVGGVAGWGRHFKSVSNSLPGILVGILMFVLPSTIPCLGSYDTDIHVDAAGKENYKSQLRVRPLMTWEYLNRKMPWQLVLLLGGGFAISEGFVASGLSVWIGDQLFFFRKWNEWLVLLVFCFITASATELASNNAICSVLLPIMEELAPRIGAHPLLFLIPVTLSCSFAFMLPVATPTNAIVFTYGRLRTIDMATAGFFLNIVAVPCTVLLTKTLGVAVFDLNHVPEEFIKNATSLVTP</sequence>
<dbReference type="InterPro" id="IPR001898">
    <property type="entry name" value="SLC13A/DASS"/>
</dbReference>
<feature type="transmembrane region" description="Helical" evidence="7">
    <location>
        <begin position="367"/>
        <end position="389"/>
    </location>
</feature>
<evidence type="ECO:0000256" key="1">
    <source>
        <dbReference type="ARBA" id="ARBA00004141"/>
    </source>
</evidence>
<comment type="subcellular location">
    <subcellularLocation>
        <location evidence="1">Membrane</location>
        <topology evidence="1">Multi-pass membrane protein</topology>
    </subcellularLocation>
</comment>
<feature type="transmembrane region" description="Helical" evidence="7">
    <location>
        <begin position="41"/>
        <end position="69"/>
    </location>
</feature>
<feature type="transmembrane region" description="Helical" evidence="7">
    <location>
        <begin position="15"/>
        <end position="34"/>
    </location>
</feature>
<evidence type="ECO:0000256" key="5">
    <source>
        <dbReference type="ARBA" id="ARBA00022989"/>
    </source>
</evidence>
<feature type="transmembrane region" description="Helical" evidence="7">
    <location>
        <begin position="587"/>
        <end position="611"/>
    </location>
</feature>
<name>A0AAV4D0P6_9GAST</name>
<keyword evidence="9" id="KW-1185">Reference proteome</keyword>
<feature type="transmembrane region" description="Helical" evidence="7">
    <location>
        <begin position="314"/>
        <end position="338"/>
    </location>
</feature>
<comment type="similarity">
    <text evidence="2">Belongs to the SLC13A/DASS transporter (TC 2.A.47) family. NADC subfamily.</text>
</comment>
<keyword evidence="5 7" id="KW-1133">Transmembrane helix</keyword>
<keyword evidence="6 7" id="KW-0472">Membrane</keyword>
<evidence type="ECO:0000256" key="7">
    <source>
        <dbReference type="SAM" id="Phobius"/>
    </source>
</evidence>
<protein>
    <submittedName>
        <fullName evidence="8">Solute carrier family 13 member 5-like</fullName>
    </submittedName>
</protein>
<feature type="transmembrane region" description="Helical" evidence="7">
    <location>
        <begin position="505"/>
        <end position="535"/>
    </location>
</feature>
<dbReference type="InterPro" id="IPR031312">
    <property type="entry name" value="Na/sul_symport_CS"/>
</dbReference>
<gene>
    <name evidence="8" type="ORF">PoB_006422900</name>
</gene>
<keyword evidence="3" id="KW-0813">Transport</keyword>
<feature type="transmembrane region" description="Helical" evidence="7">
    <location>
        <begin position="547"/>
        <end position="567"/>
    </location>
</feature>
<feature type="transmembrane region" description="Helical" evidence="7">
    <location>
        <begin position="409"/>
        <end position="429"/>
    </location>
</feature>
<feature type="transmembrane region" description="Helical" evidence="7">
    <location>
        <begin position="469"/>
        <end position="493"/>
    </location>
</feature>
<dbReference type="GO" id="GO:0015141">
    <property type="term" value="F:succinate transmembrane transporter activity"/>
    <property type="evidence" value="ECO:0007669"/>
    <property type="project" value="UniProtKB-ARBA"/>
</dbReference>
<evidence type="ECO:0000256" key="3">
    <source>
        <dbReference type="ARBA" id="ARBA00022448"/>
    </source>
</evidence>
<evidence type="ECO:0000256" key="4">
    <source>
        <dbReference type="ARBA" id="ARBA00022692"/>
    </source>
</evidence>
<comment type="caution">
    <text evidence="8">The sequence shown here is derived from an EMBL/GenBank/DDBJ whole genome shotgun (WGS) entry which is preliminary data.</text>
</comment>
<dbReference type="GO" id="GO:0005886">
    <property type="term" value="C:plasma membrane"/>
    <property type="evidence" value="ECO:0007669"/>
    <property type="project" value="TreeGrafter"/>
</dbReference>
<feature type="transmembrane region" description="Helical" evidence="7">
    <location>
        <begin position="89"/>
        <end position="106"/>
    </location>
</feature>
<dbReference type="AlphaFoldDB" id="A0AAV4D0P6"/>
<keyword evidence="4 7" id="KW-0812">Transmembrane</keyword>
<accession>A0AAV4D0P6</accession>
<organism evidence="8 9">
    <name type="scientific">Plakobranchus ocellatus</name>
    <dbReference type="NCBI Taxonomy" id="259542"/>
    <lineage>
        <taxon>Eukaryota</taxon>
        <taxon>Metazoa</taxon>
        <taxon>Spiralia</taxon>
        <taxon>Lophotrochozoa</taxon>
        <taxon>Mollusca</taxon>
        <taxon>Gastropoda</taxon>
        <taxon>Heterobranchia</taxon>
        <taxon>Euthyneura</taxon>
        <taxon>Panpulmonata</taxon>
        <taxon>Sacoglossa</taxon>
        <taxon>Placobranchoidea</taxon>
        <taxon>Plakobranchidae</taxon>
        <taxon>Plakobranchus</taxon>
    </lineage>
</organism>
<dbReference type="PANTHER" id="PTHR10283">
    <property type="entry name" value="SOLUTE CARRIER FAMILY 13 MEMBER"/>
    <property type="match status" value="1"/>
</dbReference>
<evidence type="ECO:0000313" key="9">
    <source>
        <dbReference type="Proteomes" id="UP000735302"/>
    </source>
</evidence>
<feature type="transmembrane region" description="Helical" evidence="7">
    <location>
        <begin position="126"/>
        <end position="152"/>
    </location>
</feature>
<reference evidence="8 9" key="1">
    <citation type="journal article" date="2021" name="Elife">
        <title>Chloroplast acquisition without the gene transfer in kleptoplastic sea slugs, Plakobranchus ocellatus.</title>
        <authorList>
            <person name="Maeda T."/>
            <person name="Takahashi S."/>
            <person name="Yoshida T."/>
            <person name="Shimamura S."/>
            <person name="Takaki Y."/>
            <person name="Nagai Y."/>
            <person name="Toyoda A."/>
            <person name="Suzuki Y."/>
            <person name="Arimoto A."/>
            <person name="Ishii H."/>
            <person name="Satoh N."/>
            <person name="Nishiyama T."/>
            <person name="Hasebe M."/>
            <person name="Maruyama T."/>
            <person name="Minagawa J."/>
            <person name="Obokata J."/>
            <person name="Shigenobu S."/>
        </authorList>
    </citation>
    <scope>NUCLEOTIDE SEQUENCE [LARGE SCALE GENOMIC DNA]</scope>
</reference>
<evidence type="ECO:0000256" key="6">
    <source>
        <dbReference type="ARBA" id="ARBA00023136"/>
    </source>
</evidence>
<dbReference type="PROSITE" id="PS01271">
    <property type="entry name" value="NA_SULFATE"/>
    <property type="match status" value="1"/>
</dbReference>
<evidence type="ECO:0000313" key="8">
    <source>
        <dbReference type="EMBL" id="GFO37724.1"/>
    </source>
</evidence>
<dbReference type="Proteomes" id="UP000735302">
    <property type="component" value="Unassembled WGS sequence"/>
</dbReference>
<proteinExistence type="inferred from homology"/>
<dbReference type="EMBL" id="BLXT01007302">
    <property type="protein sequence ID" value="GFO37724.1"/>
    <property type="molecule type" value="Genomic_DNA"/>
</dbReference>